<evidence type="ECO:0000256" key="5">
    <source>
        <dbReference type="RuleBase" id="RU003733"/>
    </source>
</evidence>
<evidence type="ECO:0000259" key="7">
    <source>
        <dbReference type="Pfam" id="PF02782"/>
    </source>
</evidence>
<keyword evidence="3 5" id="KW-0808">Transferase</keyword>
<keyword evidence="4 5" id="KW-0418">Kinase</keyword>
<dbReference type="InterPro" id="IPR018483">
    <property type="entry name" value="Carb_kinase_FGGY_CS"/>
</dbReference>
<dbReference type="PANTHER" id="PTHR43095">
    <property type="entry name" value="SUGAR KINASE"/>
    <property type="match status" value="1"/>
</dbReference>
<dbReference type="Gene3D" id="3.30.420.40">
    <property type="match status" value="2"/>
</dbReference>
<reference evidence="8" key="1">
    <citation type="submission" date="2020-12" db="EMBL/GenBank/DDBJ databases">
        <title>Prauserella sp. ASG 168, a novel actinomycete isolated from cave rock.</title>
        <authorList>
            <person name="Suriyachadkun C."/>
        </authorList>
    </citation>
    <scope>NUCLEOTIDE SEQUENCE</scope>
    <source>
        <strain evidence="8">ASG 168</strain>
    </source>
</reference>
<keyword evidence="2" id="KW-0119">Carbohydrate metabolism</keyword>
<dbReference type="PROSITE" id="PS00445">
    <property type="entry name" value="FGGY_KINASES_2"/>
    <property type="match status" value="1"/>
</dbReference>
<evidence type="ECO:0000256" key="4">
    <source>
        <dbReference type="ARBA" id="ARBA00022777"/>
    </source>
</evidence>
<dbReference type="AlphaFoldDB" id="A0A934QM09"/>
<dbReference type="InterPro" id="IPR050406">
    <property type="entry name" value="FGGY_Carb_Kinase"/>
</dbReference>
<evidence type="ECO:0000313" key="8">
    <source>
        <dbReference type="EMBL" id="MBK1782691.1"/>
    </source>
</evidence>
<evidence type="ECO:0000259" key="6">
    <source>
        <dbReference type="Pfam" id="PF00370"/>
    </source>
</evidence>
<dbReference type="GO" id="GO:0042732">
    <property type="term" value="P:D-xylose metabolic process"/>
    <property type="evidence" value="ECO:0007669"/>
    <property type="project" value="UniProtKB-KW"/>
</dbReference>
<dbReference type="Pfam" id="PF02782">
    <property type="entry name" value="FGGY_C"/>
    <property type="match status" value="1"/>
</dbReference>
<dbReference type="InterPro" id="IPR043129">
    <property type="entry name" value="ATPase_NBD"/>
</dbReference>
<dbReference type="InterPro" id="IPR000577">
    <property type="entry name" value="Carb_kinase_FGGY"/>
</dbReference>
<dbReference type="Proteomes" id="UP000635245">
    <property type="component" value="Unassembled WGS sequence"/>
</dbReference>
<dbReference type="InterPro" id="IPR018485">
    <property type="entry name" value="FGGY_C"/>
</dbReference>
<organism evidence="8 9">
    <name type="scientific">Prauserella cavernicola</name>
    <dbReference type="NCBI Taxonomy" id="2800127"/>
    <lineage>
        <taxon>Bacteria</taxon>
        <taxon>Bacillati</taxon>
        <taxon>Actinomycetota</taxon>
        <taxon>Actinomycetes</taxon>
        <taxon>Pseudonocardiales</taxon>
        <taxon>Pseudonocardiaceae</taxon>
        <taxon>Prauserella</taxon>
    </lineage>
</organism>
<dbReference type="EMBL" id="JAENJH010000001">
    <property type="protein sequence ID" value="MBK1782691.1"/>
    <property type="molecule type" value="Genomic_DNA"/>
</dbReference>
<dbReference type="SUPFAM" id="SSF53067">
    <property type="entry name" value="Actin-like ATPase domain"/>
    <property type="match status" value="2"/>
</dbReference>
<protein>
    <submittedName>
        <fullName evidence="8">Carbohydrate kinase</fullName>
    </submittedName>
</protein>
<dbReference type="GO" id="GO:0016301">
    <property type="term" value="F:kinase activity"/>
    <property type="evidence" value="ECO:0007669"/>
    <property type="project" value="UniProtKB-KW"/>
</dbReference>
<comment type="similarity">
    <text evidence="1 5">Belongs to the FGGY kinase family.</text>
</comment>
<evidence type="ECO:0000256" key="1">
    <source>
        <dbReference type="ARBA" id="ARBA00009156"/>
    </source>
</evidence>
<dbReference type="InterPro" id="IPR018484">
    <property type="entry name" value="FGGY_N"/>
</dbReference>
<dbReference type="PIRSF" id="PIRSF000538">
    <property type="entry name" value="GlpK"/>
    <property type="match status" value="1"/>
</dbReference>
<dbReference type="GO" id="GO:0016773">
    <property type="term" value="F:phosphotransferase activity, alcohol group as acceptor"/>
    <property type="evidence" value="ECO:0007669"/>
    <property type="project" value="InterPro"/>
</dbReference>
<feature type="domain" description="Carbohydrate kinase FGGY C-terminal" evidence="7">
    <location>
        <begin position="260"/>
        <end position="447"/>
    </location>
</feature>
<accession>A0A934QM09</accession>
<comment type="caution">
    <text evidence="8">The sequence shown here is derived from an EMBL/GenBank/DDBJ whole genome shotgun (WGS) entry which is preliminary data.</text>
</comment>
<dbReference type="RefSeq" id="WP_200313443.1">
    <property type="nucleotide sequence ID" value="NZ_JAENJH010000001.1"/>
</dbReference>
<keyword evidence="9" id="KW-1185">Reference proteome</keyword>
<feature type="domain" description="Carbohydrate kinase FGGY N-terminal" evidence="6">
    <location>
        <begin position="9"/>
        <end position="250"/>
    </location>
</feature>
<sequence length="502" mass="51818">MMTELPDAIVGIDAGTTAVKATVVTTGGAELGTARVPVPVARSGRGHAEQSMTDVWDAVTETVRAALTAAGEVRVRALGVTGQGDGAWLLDEHHEPAGPAVLWLDGRAADRVERWERDGRAEAVRRATGSSLFPGALPVLLDELAHTDEGLLARARHQANCKDWIRLRLTGVLETDASEASRTYLDVATGDYSTTLLDALGHQRFAAWLPPIAPPGSHRPLTARAATALGLPAGLPVVTGLVDTAAAGVGLGVTEPGQVYSILGTTAFLGTVRASADELRTNVGITVATGEEHAVLECLCPMSGTPNLDWVRTTLGLRDADWDTIERQAGAVPPGAGGVLYLPYGAESGERAPFADVHASAAWLGLSTETGAGQLLRAVYEGLALSLRECRDALGAPGANGTIRLCGGAATSGLLCQIVADVTGAVVERAVAAEPGARGAAALALRALSGTGLAEAAAAFVGELDVFTPDPEATAAHDAQFRTFTAVRDAVRPHWPALRALR</sequence>
<dbReference type="Pfam" id="PF00370">
    <property type="entry name" value="FGGY_N"/>
    <property type="match status" value="1"/>
</dbReference>
<gene>
    <name evidence="8" type="ORF">JHE00_00030</name>
</gene>
<evidence type="ECO:0000256" key="3">
    <source>
        <dbReference type="ARBA" id="ARBA00022679"/>
    </source>
</evidence>
<evidence type="ECO:0000256" key="2">
    <source>
        <dbReference type="ARBA" id="ARBA00022629"/>
    </source>
</evidence>
<dbReference type="PANTHER" id="PTHR43095:SF5">
    <property type="entry name" value="XYLULOSE KINASE"/>
    <property type="match status" value="1"/>
</dbReference>
<name>A0A934QM09_9PSEU</name>
<evidence type="ECO:0000313" key="9">
    <source>
        <dbReference type="Proteomes" id="UP000635245"/>
    </source>
</evidence>
<keyword evidence="2" id="KW-0859">Xylose metabolism</keyword>
<proteinExistence type="inferred from homology"/>